<protein>
    <submittedName>
        <fullName evidence="1">Uncharacterized protein</fullName>
    </submittedName>
</protein>
<dbReference type="EMBL" id="CP001801">
    <property type="protein sequence ID" value="ACX95598.1"/>
    <property type="molecule type" value="Genomic_DNA"/>
</dbReference>
<dbReference type="KEGG" id="hna:Hneap_0749"/>
<proteinExistence type="predicted"/>
<name>D0KYS5_HALNC</name>
<dbReference type="Proteomes" id="UP000009102">
    <property type="component" value="Chromosome"/>
</dbReference>
<keyword evidence="2" id="KW-1185">Reference proteome</keyword>
<sequence length="34" mass="4082">MVLVDENLTNAKPNFGQREFIFQQEKWASNHIYL</sequence>
<gene>
    <name evidence="1" type="ordered locus">Hneap_0749</name>
</gene>
<evidence type="ECO:0000313" key="1">
    <source>
        <dbReference type="EMBL" id="ACX95598.1"/>
    </source>
</evidence>
<dbReference type="AlphaFoldDB" id="D0KYS5"/>
<organism evidence="1 2">
    <name type="scientific">Halothiobacillus neapolitanus (strain ATCC 23641 / DSM 15147 / CIP 104769 / NCIMB 8539 / c2)</name>
    <name type="common">Thiobacillus neapolitanus</name>
    <dbReference type="NCBI Taxonomy" id="555778"/>
    <lineage>
        <taxon>Bacteria</taxon>
        <taxon>Pseudomonadati</taxon>
        <taxon>Pseudomonadota</taxon>
        <taxon>Gammaproteobacteria</taxon>
        <taxon>Chromatiales</taxon>
        <taxon>Halothiobacillaceae</taxon>
        <taxon>Halothiobacillus</taxon>
    </lineage>
</organism>
<dbReference type="HOGENOM" id="CLU_3374070_0_0_6"/>
<reference evidence="1 2" key="1">
    <citation type="submission" date="2009-10" db="EMBL/GenBank/DDBJ databases">
        <title>Complete sequence of Halothiobacillus neapolitanus c2.</title>
        <authorList>
            <consortium name="US DOE Joint Genome Institute"/>
            <person name="Lucas S."/>
            <person name="Copeland A."/>
            <person name="Lapidus A."/>
            <person name="Glavina del Rio T."/>
            <person name="Tice H."/>
            <person name="Bruce D."/>
            <person name="Goodwin L."/>
            <person name="Pitluck S."/>
            <person name="Davenport K."/>
            <person name="Brettin T."/>
            <person name="Detter J.C."/>
            <person name="Han C."/>
            <person name="Tapia R."/>
            <person name="Larimer F."/>
            <person name="Land M."/>
            <person name="Hauser L."/>
            <person name="Kyrpides N."/>
            <person name="Mikhailova N."/>
            <person name="Kerfeld C."/>
            <person name="Cannon G."/>
            <person name="Heinhort S."/>
        </authorList>
    </citation>
    <scope>NUCLEOTIDE SEQUENCE [LARGE SCALE GENOMIC DNA]</scope>
    <source>
        <strain evidence="2">ATCC 23641 / c2</strain>
    </source>
</reference>
<accession>D0KYS5</accession>
<dbReference type="STRING" id="555778.Hneap_0749"/>
<evidence type="ECO:0000313" key="2">
    <source>
        <dbReference type="Proteomes" id="UP000009102"/>
    </source>
</evidence>